<evidence type="ECO:0000313" key="2">
    <source>
        <dbReference type="EMBL" id="BAC90452.1"/>
    </source>
</evidence>
<dbReference type="HOGENOM" id="CLU_1213410_0_0_3"/>
<keyword evidence="1" id="KW-0812">Transmembrane</keyword>
<dbReference type="InParanoid" id="Q7NHM4"/>
<dbReference type="KEGG" id="gvi:gll2511"/>
<dbReference type="AlphaFoldDB" id="Q7NHM4"/>
<dbReference type="Proteomes" id="UP000000557">
    <property type="component" value="Chromosome"/>
</dbReference>
<sequence>MPGAIALQPRRCFSGNCAKSKFEPTGPKRIDCIEKFVGIDAHIPSRFAVVCSGRTERRRNRTMSYWKKIVSASFVWLFLALPGLAAVPTLTRQARDNLVETERFLVVRTVKEIPEAVQVQMANLLRQASLQLANPGQKLQKADDDDPMVPQRRLIFAGISPDYCVVVYERYAYGVKGTVNNILVYSLAANVARLVGGGLTRSNVDDLAQLKTALKKGEIRPLARGYLP</sequence>
<keyword evidence="1" id="KW-0472">Membrane</keyword>
<protein>
    <submittedName>
        <fullName evidence="2">Gll2511 protein</fullName>
    </submittedName>
</protein>
<evidence type="ECO:0000313" key="3">
    <source>
        <dbReference type="Proteomes" id="UP000000557"/>
    </source>
</evidence>
<dbReference type="EnsemblBacteria" id="BAC90452">
    <property type="protein sequence ID" value="BAC90452"/>
    <property type="gene ID" value="BAC90452"/>
</dbReference>
<reference evidence="2 3" key="2">
    <citation type="journal article" date="2003" name="DNA Res.">
        <title>Complete genome structure of Gloeobacter violaceus PCC 7421, a cyanobacterium that lacks thylakoids (supplement).</title>
        <authorList>
            <person name="Nakamura Y."/>
            <person name="Kaneko T."/>
            <person name="Sato S."/>
            <person name="Mimuro M."/>
            <person name="Miyashita H."/>
            <person name="Tsuchiya T."/>
            <person name="Sasamoto S."/>
            <person name="Watanabe A."/>
            <person name="Kawashima K."/>
            <person name="Kishida Y."/>
            <person name="Kiyokawa C."/>
            <person name="Kohara M."/>
            <person name="Matsumoto M."/>
            <person name="Matsuno A."/>
            <person name="Nakazaki N."/>
            <person name="Shimpo S."/>
            <person name="Takeuchi C."/>
            <person name="Yamada M."/>
            <person name="Tabata S."/>
        </authorList>
    </citation>
    <scope>NUCLEOTIDE SEQUENCE [LARGE SCALE GENOMIC DNA]</scope>
    <source>
        <strain evidence="3">ATCC 29082 / PCC 7421</strain>
    </source>
</reference>
<evidence type="ECO:0000256" key="1">
    <source>
        <dbReference type="SAM" id="Phobius"/>
    </source>
</evidence>
<keyword evidence="1" id="KW-1133">Transmembrane helix</keyword>
<accession>Q7NHM4</accession>
<reference evidence="2 3" key="1">
    <citation type="journal article" date="2003" name="DNA Res.">
        <title>Complete genome structure of Gloeobacter violaceus PCC 7421, a cyanobacterium that lacks thylakoids.</title>
        <authorList>
            <person name="Nakamura Y."/>
            <person name="Kaneko T."/>
            <person name="Sato S."/>
            <person name="Mimuro M."/>
            <person name="Miyashita H."/>
            <person name="Tsuchiya T."/>
            <person name="Sasamoto S."/>
            <person name="Watanabe A."/>
            <person name="Kawashima K."/>
            <person name="Kishida Y."/>
            <person name="Kiyokawa C."/>
            <person name="Kohara M."/>
            <person name="Matsumoto M."/>
            <person name="Matsuno A."/>
            <person name="Nakazaki N."/>
            <person name="Shimpo S."/>
            <person name="Takeuchi C."/>
            <person name="Yamada M."/>
            <person name="Tabata S."/>
        </authorList>
    </citation>
    <scope>NUCLEOTIDE SEQUENCE [LARGE SCALE GENOMIC DNA]</scope>
    <source>
        <strain evidence="3">ATCC 29082 / PCC 7421</strain>
    </source>
</reference>
<dbReference type="EMBL" id="BA000045">
    <property type="protein sequence ID" value="BAC90452.1"/>
    <property type="molecule type" value="Genomic_DNA"/>
</dbReference>
<feature type="transmembrane region" description="Helical" evidence="1">
    <location>
        <begin position="65"/>
        <end position="87"/>
    </location>
</feature>
<gene>
    <name evidence="2" type="ordered locus">gll2511</name>
</gene>
<name>Q7NHM4_GLOVI</name>
<keyword evidence="3" id="KW-1185">Reference proteome</keyword>
<proteinExistence type="predicted"/>
<organism evidence="2 3">
    <name type="scientific">Gloeobacter violaceus (strain ATCC 29082 / PCC 7421)</name>
    <dbReference type="NCBI Taxonomy" id="251221"/>
    <lineage>
        <taxon>Bacteria</taxon>
        <taxon>Bacillati</taxon>
        <taxon>Cyanobacteriota</taxon>
        <taxon>Cyanophyceae</taxon>
        <taxon>Gloeobacterales</taxon>
        <taxon>Gloeobacteraceae</taxon>
        <taxon>Gloeobacter</taxon>
    </lineage>
</organism>